<dbReference type="GO" id="GO:0003950">
    <property type="term" value="F:NAD+ poly-ADP-ribosyltransferase activity"/>
    <property type="evidence" value="ECO:0007669"/>
    <property type="project" value="UniProtKB-UniRule"/>
</dbReference>
<dbReference type="Pfam" id="PF00644">
    <property type="entry name" value="PARP"/>
    <property type="match status" value="1"/>
</dbReference>
<dbReference type="InterPro" id="IPR057045">
    <property type="entry name" value="PARP14_KH_3"/>
</dbReference>
<evidence type="ECO:0000313" key="11">
    <source>
        <dbReference type="EMBL" id="KAG7331496.1"/>
    </source>
</evidence>
<keyword evidence="5" id="KW-0539">Nucleus</keyword>
<dbReference type="GO" id="GO:0010629">
    <property type="term" value="P:negative regulation of gene expression"/>
    <property type="evidence" value="ECO:0007669"/>
    <property type="project" value="TreeGrafter"/>
</dbReference>
<dbReference type="InterPro" id="IPR052056">
    <property type="entry name" value="Mono-ARTD/PARP"/>
</dbReference>
<dbReference type="PANTHER" id="PTHR14453">
    <property type="entry name" value="PARP/ZINC FINGER CCCH TYPE DOMAIN CONTAINING PROTEIN"/>
    <property type="match status" value="1"/>
</dbReference>
<dbReference type="SUPFAM" id="SSF52949">
    <property type="entry name" value="Macro domain-like"/>
    <property type="match status" value="3"/>
</dbReference>
<feature type="domain" description="Macro" evidence="10">
    <location>
        <begin position="1194"/>
        <end position="1368"/>
    </location>
</feature>
<dbReference type="Pfam" id="PF01661">
    <property type="entry name" value="Macro"/>
    <property type="match status" value="3"/>
</dbReference>
<feature type="compositionally biased region" description="Basic and acidic residues" evidence="8">
    <location>
        <begin position="106"/>
        <end position="119"/>
    </location>
</feature>
<dbReference type="EMBL" id="JAHKSW010000006">
    <property type="protein sequence ID" value="KAG7331496.1"/>
    <property type="molecule type" value="Genomic_DNA"/>
</dbReference>
<feature type="compositionally biased region" description="Low complexity" evidence="8">
    <location>
        <begin position="971"/>
        <end position="991"/>
    </location>
</feature>
<dbReference type="GO" id="GO:0005737">
    <property type="term" value="C:cytoplasm"/>
    <property type="evidence" value="ECO:0007669"/>
    <property type="project" value="TreeGrafter"/>
</dbReference>
<dbReference type="GO" id="GO:1990404">
    <property type="term" value="F:NAD+-protein mono-ADP-ribosyltransferase activity"/>
    <property type="evidence" value="ECO:0007669"/>
    <property type="project" value="TreeGrafter"/>
</dbReference>
<dbReference type="InterPro" id="IPR057046">
    <property type="entry name" value="PARP14_KH_4"/>
</dbReference>
<dbReference type="InterPro" id="IPR012677">
    <property type="entry name" value="Nucleotide-bd_a/b_plait_sf"/>
</dbReference>
<dbReference type="Pfam" id="PF23245">
    <property type="entry name" value="RRM_PARP14_2"/>
    <property type="match status" value="1"/>
</dbReference>
<comment type="similarity">
    <text evidence="6">Belongs to the ARTD/PARP family.</text>
</comment>
<dbReference type="Pfam" id="PF23251">
    <property type="entry name" value="KH_PARP14_4"/>
    <property type="match status" value="1"/>
</dbReference>
<dbReference type="OrthoDB" id="6133115at2759"/>
<evidence type="ECO:0000256" key="5">
    <source>
        <dbReference type="ARBA" id="ARBA00023242"/>
    </source>
</evidence>
<evidence type="ECO:0000256" key="1">
    <source>
        <dbReference type="ARBA" id="ARBA00004123"/>
    </source>
</evidence>
<feature type="domain" description="Macro" evidence="10">
    <location>
        <begin position="769"/>
        <end position="956"/>
    </location>
</feature>
<comment type="caution">
    <text evidence="11">The sequence shown here is derived from an EMBL/GenBank/DDBJ whole genome shotgun (WGS) entry which is preliminary data.</text>
</comment>
<evidence type="ECO:0000259" key="9">
    <source>
        <dbReference type="PROSITE" id="PS51059"/>
    </source>
</evidence>
<keyword evidence="4 7" id="KW-0520">NAD</keyword>
<dbReference type="InterPro" id="IPR057050">
    <property type="entry name" value="RRM_PARP14_2"/>
</dbReference>
<dbReference type="InterPro" id="IPR054596">
    <property type="entry name" value="PARP14_WWE"/>
</dbReference>
<sequence>MDEEFPFALVVEGKWDPKTPKLKNKLTIYFQSKKSNGGDCVVEFEVSDGQKASVRFKTEEVRQNVLQKEGHEIKLGKGLLSLSVYLPPNEAKSSLETKSSVNTDLTDEKPTSSESRTEDEAGSEPNEDSEESSPTSAVIKNVQNLKEEYLYMLVENVLGCNLEEKNISIEVIPECGFAVVTFPNNKDAVDFIDSCPSNSIFKKKNLEVSPLEMTMKVKVEDLSSDLNSDFIVLYFEKYGEVDGDVEMLEDDESAIITFKTHAGVKTVLGKQHYIRKGQIRVFPYYESLGVALYGDERPILKLPESFTENIDKSVWKYLQEHQKTLDLIKQHMQKHFCHLEFQDPAVRLCPLDSILHQGVQTKKLLQTWRQKASAEFTATVSKYKSLEIKIERDAWAELKAQVHQMLSYEPVTLILNEDQGRMIMAGLAEDVHRTGNVVQSTVNSITQRIQREKNSIEDEIQMTPSVYEIIMKDGLQYKICSKCPELKLNYNAPSQKLTLYGLKQDVLESKNTILQAVVDLNRRMIALPPSILQYLIKMEREELTKELFLSKGICASLEIKNNQAFLLAKTEKALQDSEDQLNAQLHHACIEVDDPSVLRSTECQNLVDRLCNTVNSSIMMILIDISDRQIVISGFVESVQLVQEKLSDYVINNSHITTTVQADKIIVKFIKEHKKEDWCEMVKNKVKVSFVDNAISLNGPRFHVSRCKTVFENLCSSVYYQRFKVDKPGAKKVFKNKEFMIVETAKTKMGCIVELVEEDYSKQVSSSIIGKKRVRTPDGVEIIVNNGDMCSYPVDAIVNAANDKLELSGGLSKALSDAAGPQLQKACNQIIKLRTRLNAGEAVITEAGNLPCKHVIHAVGPQYDISNPQKAVSTLKNAVRRSLNLADREYCQSLAIPAISSGNLGFPLVLCADTIVSALKEFFELMNGDMCLKEIHLVDKNDKTIEAFEAAVQNVYGGSSTSQGPTLITISSSQQQNPKPSSSSNQGSTQSVKTNEGLTITLAKCNIQDTSLDVVVNSVSADLALNHGAIAKAILATAGPQIQIELNQQATGQANNGAIFITSGCNLKNKLVFHAVAPHWNQGQGSDQMMEGIMDACLDLAEKKKQGSIVFPAIGTGNLGFPKTLVATIILDSLLKFSKNRASHHVQEVMIALHPTDHSTIQAFTDEFNKKFNIQSSLASGSIKGHFSKVTTSMTGIHETIMGGVVIQVLSGDISKETTDVIVNSTNENFTLKSGVSKAILDVAGPNVEAECQQQGALPNNGLIVTQQGNLQCKKIIHISAKNDLKRIQKLVTNALEMCVKNNFTSIAFPAFGTGQGGINSGYAADHMLDGVIDFLKKIPHSSLKTVRIVIFQAPMLPDFYQSMQRREATEKPKNEGVLARLTSFTKSFFISSKPKDVKPPKETDFVIENKMVTAACFSICGPSQNAVDATLQLLDKLILEEQAFQTISDSMILKLSDKYKQRIQDLQRTLNVNVRIEHKDQVAKEADSDQVKLTVEGISRDVLMVVGEINEMLRATREEVNLNKRMELTAEMVDWQYQLGVQFHSFDQVTNFKLEEAFHLNSQEVDINFQKQVYKVKMPEGPAVSASGGIQMEIRRVDKLRATENLPKEWEVMASNELHKVCPLQVGSQEYNDVLGNFRKTCHNNNVLSIARIQNPRMWKNYQINKQYMEQMKGHQNNEKMLFHGTREDSINHINQNGFNRSYAGKNAAVYGKGTYFALNASYSAQDTYSVPNAQGNKHMYYCRVLTGEYTVGNKTMIDPPPKTANGTDLYDTVVDNTATPTIFVVFRDYHAYPDYLITFT</sequence>
<keyword evidence="12" id="KW-1185">Reference proteome</keyword>
<dbReference type="Pfam" id="PF23252">
    <property type="entry name" value="KH_PARP14_5"/>
    <property type="match status" value="1"/>
</dbReference>
<dbReference type="Pfam" id="PF23248">
    <property type="entry name" value="KH_PARP14_2"/>
    <property type="match status" value="1"/>
</dbReference>
<evidence type="ECO:0000256" key="4">
    <source>
        <dbReference type="ARBA" id="ARBA00023027"/>
    </source>
</evidence>
<feature type="compositionally biased region" description="Acidic residues" evidence="8">
    <location>
        <begin position="120"/>
        <end position="131"/>
    </location>
</feature>
<evidence type="ECO:0000256" key="7">
    <source>
        <dbReference type="RuleBase" id="RU362114"/>
    </source>
</evidence>
<dbReference type="InterPro" id="IPR057047">
    <property type="entry name" value="PARP14_KH_5"/>
</dbReference>
<dbReference type="Pfam" id="PF23085">
    <property type="entry name" value="RRM_PARP14_3"/>
    <property type="match status" value="1"/>
</dbReference>
<dbReference type="Pfam" id="PF23084">
    <property type="entry name" value="KH_PARP14_1"/>
    <property type="match status" value="1"/>
</dbReference>
<gene>
    <name evidence="11" type="ORF">KOW79_005465</name>
</gene>
<dbReference type="CDD" id="cd02907">
    <property type="entry name" value="Macro_Af1521_BAL-like"/>
    <property type="match status" value="1"/>
</dbReference>
<dbReference type="CDD" id="cd12300">
    <property type="entry name" value="RRM1_PAR14"/>
    <property type="match status" value="1"/>
</dbReference>
<organism evidence="11 12">
    <name type="scientific">Hemibagrus wyckioides</name>
    <dbReference type="NCBI Taxonomy" id="337641"/>
    <lineage>
        <taxon>Eukaryota</taxon>
        <taxon>Metazoa</taxon>
        <taxon>Chordata</taxon>
        <taxon>Craniata</taxon>
        <taxon>Vertebrata</taxon>
        <taxon>Euteleostomi</taxon>
        <taxon>Actinopterygii</taxon>
        <taxon>Neopterygii</taxon>
        <taxon>Teleostei</taxon>
        <taxon>Ostariophysi</taxon>
        <taxon>Siluriformes</taxon>
        <taxon>Bagridae</taxon>
        <taxon>Hemibagrus</taxon>
    </lineage>
</organism>
<dbReference type="CDD" id="cd02903">
    <property type="entry name" value="Macro_BAL-like"/>
    <property type="match status" value="1"/>
</dbReference>
<dbReference type="InterPro" id="IPR057044">
    <property type="entry name" value="PARP14_KH_1"/>
</dbReference>
<evidence type="ECO:0000256" key="6">
    <source>
        <dbReference type="ARBA" id="ARBA00024347"/>
    </source>
</evidence>
<dbReference type="CDD" id="cd01439">
    <property type="entry name" value="TCCD_inducible_PARP_like"/>
    <property type="match status" value="1"/>
</dbReference>
<feature type="region of interest" description="Disordered" evidence="8">
    <location>
        <begin position="966"/>
        <end position="991"/>
    </location>
</feature>
<dbReference type="Gene3D" id="3.30.70.330">
    <property type="match status" value="2"/>
</dbReference>
<feature type="compositionally biased region" description="Polar residues" evidence="8">
    <location>
        <begin position="93"/>
        <end position="104"/>
    </location>
</feature>
<name>A0A9D3NYI4_9TELE</name>
<dbReference type="PROSITE" id="PS51154">
    <property type="entry name" value="MACRO"/>
    <property type="match status" value="3"/>
</dbReference>
<dbReference type="Gene3D" id="3.90.228.10">
    <property type="match status" value="1"/>
</dbReference>
<dbReference type="InterPro" id="IPR057043">
    <property type="entry name" value="PARP14_KH_2"/>
</dbReference>
<dbReference type="Proteomes" id="UP000824219">
    <property type="component" value="Linkage Group LG06"/>
</dbReference>
<keyword evidence="2 7" id="KW-0328">Glycosyltransferase</keyword>
<feature type="region of interest" description="Disordered" evidence="8">
    <location>
        <begin position="93"/>
        <end position="137"/>
    </location>
</feature>
<dbReference type="Pfam" id="PF23222">
    <property type="entry name" value="RRM_PARP14_1"/>
    <property type="match status" value="1"/>
</dbReference>
<evidence type="ECO:0000256" key="8">
    <source>
        <dbReference type="SAM" id="MobiDB-lite"/>
    </source>
</evidence>
<feature type="domain" description="PARP catalytic" evidence="9">
    <location>
        <begin position="1607"/>
        <end position="1802"/>
    </location>
</feature>
<dbReference type="Pfam" id="PF23249">
    <property type="entry name" value="KH_PARP14_3"/>
    <property type="match status" value="1"/>
</dbReference>
<comment type="subcellular location">
    <subcellularLocation>
        <location evidence="1">Nucleus</location>
    </subcellularLocation>
</comment>
<dbReference type="SUPFAM" id="SSF117839">
    <property type="entry name" value="WWE domain"/>
    <property type="match status" value="1"/>
</dbReference>
<dbReference type="InterPro" id="IPR037197">
    <property type="entry name" value="WWE_dom_sf"/>
</dbReference>
<dbReference type="InterPro" id="IPR002589">
    <property type="entry name" value="Macro_dom"/>
</dbReference>
<dbReference type="PROSITE" id="PS51059">
    <property type="entry name" value="PARP_CATALYTIC"/>
    <property type="match status" value="1"/>
</dbReference>
<dbReference type="GO" id="GO:0005634">
    <property type="term" value="C:nucleus"/>
    <property type="evidence" value="ECO:0007669"/>
    <property type="project" value="UniProtKB-SubCell"/>
</dbReference>
<dbReference type="Pfam" id="PF22005">
    <property type="entry name" value="WWE_1"/>
    <property type="match status" value="1"/>
</dbReference>
<reference evidence="11 12" key="1">
    <citation type="submission" date="2021-06" db="EMBL/GenBank/DDBJ databases">
        <title>Chromosome-level genome assembly of the red-tail catfish (Hemibagrus wyckioides).</title>
        <authorList>
            <person name="Shao F."/>
        </authorList>
    </citation>
    <scope>NUCLEOTIDE SEQUENCE [LARGE SCALE GENOMIC DNA]</scope>
    <source>
        <strain evidence="11">EC202008001</strain>
        <tissue evidence="11">Blood</tissue>
    </source>
</reference>
<dbReference type="PANTHER" id="PTHR14453:SF89">
    <property type="entry name" value="PROTEIN MONO-ADP-RIBOSYLTRANSFERASE PARP14"/>
    <property type="match status" value="1"/>
</dbReference>
<evidence type="ECO:0000259" key="10">
    <source>
        <dbReference type="PROSITE" id="PS51154"/>
    </source>
</evidence>
<protein>
    <recommendedName>
        <fullName evidence="7">Poly [ADP-ribose] polymerase</fullName>
        <shortName evidence="7">PARP</shortName>
        <ecNumber evidence="7">2.4.2.-</ecNumber>
    </recommendedName>
</protein>
<dbReference type="Gene3D" id="3.30.720.50">
    <property type="match status" value="1"/>
</dbReference>
<keyword evidence="3 7" id="KW-0808">Transferase</keyword>
<dbReference type="SUPFAM" id="SSF56399">
    <property type="entry name" value="ADP-ribosylation"/>
    <property type="match status" value="1"/>
</dbReference>
<dbReference type="EC" id="2.4.2.-" evidence="7"/>
<evidence type="ECO:0000313" key="12">
    <source>
        <dbReference type="Proteomes" id="UP000824219"/>
    </source>
</evidence>
<dbReference type="GO" id="GO:0003676">
    <property type="term" value="F:nucleic acid binding"/>
    <property type="evidence" value="ECO:0007669"/>
    <property type="project" value="InterPro"/>
</dbReference>
<dbReference type="InterPro" id="IPR043472">
    <property type="entry name" value="Macro_dom-like"/>
</dbReference>
<dbReference type="InterPro" id="IPR057049">
    <property type="entry name" value="PARP14_KH_8"/>
</dbReference>
<dbReference type="SMART" id="SM00506">
    <property type="entry name" value="A1pp"/>
    <property type="match status" value="3"/>
</dbReference>
<evidence type="ECO:0000256" key="3">
    <source>
        <dbReference type="ARBA" id="ARBA00022679"/>
    </source>
</evidence>
<dbReference type="Gene3D" id="3.40.220.10">
    <property type="entry name" value="Leucine Aminopeptidase, subunit E, domain 1"/>
    <property type="match status" value="3"/>
</dbReference>
<dbReference type="Pfam" id="PF23253">
    <property type="entry name" value="KH_PARP14_6"/>
    <property type="match status" value="1"/>
</dbReference>
<dbReference type="FunFam" id="3.90.228.10:FF:000008">
    <property type="entry name" value="Poly [ADP-ribose] polymerase"/>
    <property type="match status" value="1"/>
</dbReference>
<accession>A0A9D3NYI4</accession>
<dbReference type="GO" id="GO:0070212">
    <property type="term" value="P:protein poly-ADP-ribosylation"/>
    <property type="evidence" value="ECO:0007669"/>
    <property type="project" value="TreeGrafter"/>
</dbReference>
<dbReference type="InterPro" id="IPR057051">
    <property type="entry name" value="PARP14_RPM_1"/>
</dbReference>
<feature type="domain" description="Macro" evidence="10">
    <location>
        <begin position="987"/>
        <end position="1172"/>
    </location>
</feature>
<dbReference type="InterPro" id="IPR035979">
    <property type="entry name" value="RBD_domain_sf"/>
</dbReference>
<evidence type="ECO:0000256" key="2">
    <source>
        <dbReference type="ARBA" id="ARBA00022676"/>
    </source>
</evidence>
<proteinExistence type="inferred from homology"/>
<dbReference type="GO" id="GO:0003714">
    <property type="term" value="F:transcription corepressor activity"/>
    <property type="evidence" value="ECO:0007669"/>
    <property type="project" value="TreeGrafter"/>
</dbReference>
<dbReference type="InterPro" id="IPR057048">
    <property type="entry name" value="PARP14_KH_6"/>
</dbReference>
<dbReference type="SUPFAM" id="SSF54928">
    <property type="entry name" value="RNA-binding domain, RBD"/>
    <property type="match status" value="1"/>
</dbReference>
<dbReference type="Pfam" id="PF23254">
    <property type="entry name" value="KH_PARP14_8"/>
    <property type="match status" value="1"/>
</dbReference>
<dbReference type="InterPro" id="IPR012317">
    <property type="entry name" value="Poly(ADP-ribose)pol_cat_dom"/>
</dbReference>